<evidence type="ECO:0000313" key="3">
    <source>
        <dbReference type="Proteomes" id="UP000626109"/>
    </source>
</evidence>
<accession>A0A813JEJ6</accession>
<feature type="transmembrane region" description="Helical" evidence="1">
    <location>
        <begin position="55"/>
        <end position="77"/>
    </location>
</feature>
<organism evidence="2 3">
    <name type="scientific">Polarella glacialis</name>
    <name type="common">Dinoflagellate</name>
    <dbReference type="NCBI Taxonomy" id="89957"/>
    <lineage>
        <taxon>Eukaryota</taxon>
        <taxon>Sar</taxon>
        <taxon>Alveolata</taxon>
        <taxon>Dinophyceae</taxon>
        <taxon>Suessiales</taxon>
        <taxon>Suessiaceae</taxon>
        <taxon>Polarella</taxon>
    </lineage>
</organism>
<dbReference type="Proteomes" id="UP000626109">
    <property type="component" value="Unassembled WGS sequence"/>
</dbReference>
<feature type="transmembrane region" description="Helical" evidence="1">
    <location>
        <begin position="89"/>
        <end position="117"/>
    </location>
</feature>
<name>A0A813JEJ6_POLGL</name>
<protein>
    <submittedName>
        <fullName evidence="2">Uncharacterized protein</fullName>
    </submittedName>
</protein>
<dbReference type="EMBL" id="CAJNNW010025329">
    <property type="protein sequence ID" value="CAE8676876.1"/>
    <property type="molecule type" value="Genomic_DNA"/>
</dbReference>
<reference evidence="2" key="1">
    <citation type="submission" date="2021-02" db="EMBL/GenBank/DDBJ databases">
        <authorList>
            <person name="Dougan E. K."/>
            <person name="Rhodes N."/>
            <person name="Thang M."/>
            <person name="Chan C."/>
        </authorList>
    </citation>
    <scope>NUCLEOTIDE SEQUENCE</scope>
</reference>
<feature type="transmembrane region" description="Helical" evidence="1">
    <location>
        <begin position="194"/>
        <end position="212"/>
    </location>
</feature>
<evidence type="ECO:0000256" key="1">
    <source>
        <dbReference type="SAM" id="Phobius"/>
    </source>
</evidence>
<keyword evidence="1" id="KW-1133">Transmembrane helix</keyword>
<sequence>MAQEAQETDNGVELNVEEGPSIVQPERGGHQLHCQLTHNIVAALEAKRHSEVMRALLCGMCIPVDVIALSFFAAFKYKDESDRCSSHPLRFFTIFIVTGCIGIVDLFFMCEALYCALSVKNRDMIKAKLYSLQGRHLDFNAAFESGQKIRMKGVRINLALDGLVVLHLLFSIAGISGCFTSLGEGENCTFFQQWWIGLLFVSMLVQIGLLLVSNCRKQADTVQS</sequence>
<proteinExistence type="predicted"/>
<gene>
    <name evidence="2" type="ORF">PGLA2088_LOCUS20079</name>
</gene>
<keyword evidence="1" id="KW-0812">Transmembrane</keyword>
<comment type="caution">
    <text evidence="2">The sequence shown here is derived from an EMBL/GenBank/DDBJ whole genome shotgun (WGS) entry which is preliminary data.</text>
</comment>
<evidence type="ECO:0000313" key="2">
    <source>
        <dbReference type="EMBL" id="CAE8676876.1"/>
    </source>
</evidence>
<keyword evidence="1" id="KW-0472">Membrane</keyword>
<feature type="transmembrane region" description="Helical" evidence="1">
    <location>
        <begin position="158"/>
        <end position="182"/>
    </location>
</feature>
<dbReference type="AlphaFoldDB" id="A0A813JEJ6"/>